<proteinExistence type="predicted"/>
<evidence type="ECO:0000313" key="1">
    <source>
        <dbReference type="EMBL" id="KDN21206.1"/>
    </source>
</evidence>
<gene>
    <name evidence="1" type="ORF">DV20_15050</name>
</gene>
<dbReference type="EMBL" id="JMQI01000028">
    <property type="protein sequence ID" value="KDN21206.1"/>
    <property type="molecule type" value="Genomic_DNA"/>
</dbReference>
<dbReference type="RefSeq" id="WP_152603724.1">
    <property type="nucleotide sequence ID" value="NZ_JMQI01000028.1"/>
</dbReference>
<dbReference type="AlphaFoldDB" id="A0A066U1B6"/>
<keyword evidence="2" id="KW-1185">Reference proteome</keyword>
<reference evidence="1 2" key="1">
    <citation type="submission" date="2014-05" db="EMBL/GenBank/DDBJ databases">
        <title>Draft genome sequence of Amycolatopsis rifamycinica DSM 46095.</title>
        <authorList>
            <person name="Lal R."/>
            <person name="Saxena A."/>
            <person name="Kumari R."/>
            <person name="Mukherjee U."/>
            <person name="Singh P."/>
            <person name="Sangwan N."/>
            <person name="Mahato N.K."/>
        </authorList>
    </citation>
    <scope>NUCLEOTIDE SEQUENCE [LARGE SCALE GENOMIC DNA]</scope>
    <source>
        <strain evidence="1 2">DSM 46095</strain>
    </source>
</reference>
<comment type="caution">
    <text evidence="1">The sequence shown here is derived from an EMBL/GenBank/DDBJ whole genome shotgun (WGS) entry which is preliminary data.</text>
</comment>
<protein>
    <submittedName>
        <fullName evidence="1">Uncharacterized protein</fullName>
    </submittedName>
</protein>
<evidence type="ECO:0000313" key="2">
    <source>
        <dbReference type="Proteomes" id="UP000027345"/>
    </source>
</evidence>
<accession>A0A066U1B6</accession>
<sequence>MKVLLFGRNPATVSRVTAALSAAGLAADGVASEEAVLARLGTCEALVLGAGVAGALRERVTAAAVRHGVRWVQGPHILPERDALEYVRTEILPLLATSARGAGSRRPRRLR</sequence>
<organism evidence="1 2">
    <name type="scientific">Amycolatopsis rifamycinica</name>
    <dbReference type="NCBI Taxonomy" id="287986"/>
    <lineage>
        <taxon>Bacteria</taxon>
        <taxon>Bacillati</taxon>
        <taxon>Actinomycetota</taxon>
        <taxon>Actinomycetes</taxon>
        <taxon>Pseudonocardiales</taxon>
        <taxon>Pseudonocardiaceae</taxon>
        <taxon>Amycolatopsis</taxon>
    </lineage>
</organism>
<name>A0A066U1B6_9PSEU</name>
<dbReference type="Proteomes" id="UP000027345">
    <property type="component" value="Unassembled WGS sequence"/>
</dbReference>
<dbReference type="OrthoDB" id="3630643at2"/>